<dbReference type="Proteomes" id="UP001326715">
    <property type="component" value="Chromosome"/>
</dbReference>
<dbReference type="AlphaFoldDB" id="A0A1K1SND8"/>
<dbReference type="EMBL" id="FPIZ01000027">
    <property type="protein sequence ID" value="SFW85825.1"/>
    <property type="molecule type" value="Genomic_DNA"/>
</dbReference>
<dbReference type="EMBL" id="CP140154">
    <property type="protein sequence ID" value="WQG87815.1"/>
    <property type="molecule type" value="Genomic_DNA"/>
</dbReference>
<reference evidence="2 4" key="2">
    <citation type="submission" date="2023-11" db="EMBL/GenBank/DDBJ databases">
        <title>MicrobeMod: A computational toolkit for identifying prokaryotic methylation and restriction-modification with nanopore sequencing.</title>
        <authorList>
            <person name="Crits-Christoph A."/>
            <person name="Kang S.C."/>
            <person name="Lee H."/>
            <person name="Ostrov N."/>
        </authorList>
    </citation>
    <scope>NUCLEOTIDE SEQUENCE [LARGE SCALE GENOMIC DNA]</scope>
    <source>
        <strain evidence="2 4">ATCC 23090</strain>
    </source>
</reference>
<dbReference type="STRING" id="1004.SAMN05661012_05794"/>
<keyword evidence="4" id="KW-1185">Reference proteome</keyword>
<dbReference type="RefSeq" id="WP_072365133.1">
    <property type="nucleotide sequence ID" value="NZ_CBHWAX010000107.1"/>
</dbReference>
<evidence type="ECO:0008006" key="5">
    <source>
        <dbReference type="Google" id="ProtNLM"/>
    </source>
</evidence>
<sequence>MQYNTNIIVSVDVIKALSDKNLNSSIYLMDDSVWGSYGKGGPDLVTLCVPGQTIKWTCYAVDLQTPLAISRIDFIPAFGYLPGGYQPATGTGLQLTNPDYFEWSGVVPYYLIPNQKYFYRLQLEMGEGKNSTMHISTAAIMIKA</sequence>
<gene>
    <name evidence="1" type="ORF">SAMN05661012_05794</name>
    <name evidence="2" type="ORF">SR876_23080</name>
</gene>
<dbReference type="Proteomes" id="UP000183788">
    <property type="component" value="Unassembled WGS sequence"/>
</dbReference>
<evidence type="ECO:0000313" key="3">
    <source>
        <dbReference type="Proteomes" id="UP000183788"/>
    </source>
</evidence>
<protein>
    <recommendedName>
        <fullName evidence="5">Inclusion body protein</fullName>
    </recommendedName>
</protein>
<dbReference type="OrthoDB" id="1493632at2"/>
<accession>A0A1K1SND8</accession>
<name>A0A1K1SND8_9BACT</name>
<evidence type="ECO:0000313" key="4">
    <source>
        <dbReference type="Proteomes" id="UP001326715"/>
    </source>
</evidence>
<proteinExistence type="predicted"/>
<reference evidence="1 3" key="1">
    <citation type="submission" date="2016-11" db="EMBL/GenBank/DDBJ databases">
        <authorList>
            <person name="Jaros S."/>
            <person name="Januszkiewicz K."/>
            <person name="Wedrychowicz H."/>
        </authorList>
    </citation>
    <scope>NUCLEOTIDE SEQUENCE [LARGE SCALE GENOMIC DNA]</scope>
    <source>
        <strain evidence="1 3">DSM 784</strain>
    </source>
</reference>
<evidence type="ECO:0000313" key="1">
    <source>
        <dbReference type="EMBL" id="SFW85825.1"/>
    </source>
</evidence>
<evidence type="ECO:0000313" key="2">
    <source>
        <dbReference type="EMBL" id="WQG87815.1"/>
    </source>
</evidence>
<organism evidence="1 3">
    <name type="scientific">Chitinophaga sancti</name>
    <dbReference type="NCBI Taxonomy" id="1004"/>
    <lineage>
        <taxon>Bacteria</taxon>
        <taxon>Pseudomonadati</taxon>
        <taxon>Bacteroidota</taxon>
        <taxon>Chitinophagia</taxon>
        <taxon>Chitinophagales</taxon>
        <taxon>Chitinophagaceae</taxon>
        <taxon>Chitinophaga</taxon>
    </lineage>
</organism>